<evidence type="ECO:0000256" key="2">
    <source>
        <dbReference type="ARBA" id="ARBA00023002"/>
    </source>
</evidence>
<dbReference type="Gene3D" id="1.10.1530.10">
    <property type="match status" value="1"/>
</dbReference>
<keyword evidence="4" id="KW-1185">Reference proteome</keyword>
<dbReference type="OrthoDB" id="924592at2"/>
<organism evidence="3 4">
    <name type="scientific">Microbacterium mangrovi</name>
    <dbReference type="NCBI Taxonomy" id="1348253"/>
    <lineage>
        <taxon>Bacteria</taxon>
        <taxon>Bacillati</taxon>
        <taxon>Actinomycetota</taxon>
        <taxon>Actinomycetes</taxon>
        <taxon>Micrococcales</taxon>
        <taxon>Microbacteriaceae</taxon>
        <taxon>Microbacterium</taxon>
    </lineage>
</organism>
<dbReference type="InterPro" id="IPR043143">
    <property type="entry name" value="Mal/L-sulf/L-lact_DH-like_NADP"/>
</dbReference>
<evidence type="ECO:0000256" key="1">
    <source>
        <dbReference type="ARBA" id="ARBA00006056"/>
    </source>
</evidence>
<dbReference type="InterPro" id="IPR003767">
    <property type="entry name" value="Malate/L-lactate_DH-like"/>
</dbReference>
<dbReference type="Gene3D" id="3.30.1370.60">
    <property type="entry name" value="Hypothetical oxidoreductase yiak, domain 2"/>
    <property type="match status" value="1"/>
</dbReference>
<name>A0A0B2AB43_9MICO</name>
<gene>
    <name evidence="3" type="ORF">LK09_08110</name>
</gene>
<dbReference type="PANTHER" id="PTHR11091">
    <property type="entry name" value="OXIDOREDUCTASE-RELATED"/>
    <property type="match status" value="1"/>
</dbReference>
<protein>
    <recommendedName>
        <fullName evidence="5">Lactate dehydrogenase</fullName>
    </recommendedName>
</protein>
<dbReference type="STRING" id="1348253.LK09_08110"/>
<reference evidence="3 4" key="1">
    <citation type="submission" date="2014-11" db="EMBL/GenBank/DDBJ databases">
        <title>Genome sequence of Microbacterium mangrovi MUSC 115(T).</title>
        <authorList>
            <person name="Lee L.-H."/>
        </authorList>
    </citation>
    <scope>NUCLEOTIDE SEQUENCE [LARGE SCALE GENOMIC DNA]</scope>
    <source>
        <strain evidence="3 4">MUSC 115</strain>
    </source>
</reference>
<evidence type="ECO:0008006" key="5">
    <source>
        <dbReference type="Google" id="ProtNLM"/>
    </source>
</evidence>
<dbReference type="RefSeq" id="WP_039397732.1">
    <property type="nucleotide sequence ID" value="NZ_JTDK01000006.1"/>
</dbReference>
<comment type="similarity">
    <text evidence="1">Belongs to the LDH2/MDH2 oxidoreductase family.</text>
</comment>
<dbReference type="PANTHER" id="PTHR11091:SF0">
    <property type="entry name" value="MALATE DEHYDROGENASE"/>
    <property type="match status" value="1"/>
</dbReference>
<comment type="caution">
    <text evidence="3">The sequence shown here is derived from an EMBL/GenBank/DDBJ whole genome shotgun (WGS) entry which is preliminary data.</text>
</comment>
<dbReference type="SUPFAM" id="SSF89733">
    <property type="entry name" value="L-sulfolactate dehydrogenase-like"/>
    <property type="match status" value="1"/>
</dbReference>
<evidence type="ECO:0000313" key="3">
    <source>
        <dbReference type="EMBL" id="KHK98831.1"/>
    </source>
</evidence>
<dbReference type="GO" id="GO:0016491">
    <property type="term" value="F:oxidoreductase activity"/>
    <property type="evidence" value="ECO:0007669"/>
    <property type="project" value="UniProtKB-KW"/>
</dbReference>
<dbReference type="EMBL" id="JTDK01000006">
    <property type="protein sequence ID" value="KHK98831.1"/>
    <property type="molecule type" value="Genomic_DNA"/>
</dbReference>
<proteinExistence type="inferred from homology"/>
<sequence length="334" mass="34536">MGVLDSHVSFDELRELISTTLQQAGAARWVADILAANCAGCERDGALSHGVFRVAGYVKSLESGQTDGAAVPVLTNVGPSFLRVDAANGFAQPALVLAADTVDTMLDETGLAVVAVRDSHHFSALWPDIERFAERGFVALTMVVGGTRVVRPRGAVEPVFGTNPLAFATPVEGAPPIVMDFATSAMSHGDLQLARNAGRQVSLEVGTGVGGRDTTDPGEILAERGLLPFGGHKGSALSLMVEVLAGALTGGAFSFEADASASSAGPSPRTGQLVIVIDPRRGANEVFASRVAALANMLRGAGVSRLPADQRYQARARVLQDGIPVTPAISALFV</sequence>
<dbReference type="Pfam" id="PF02615">
    <property type="entry name" value="Ldh_2"/>
    <property type="match status" value="1"/>
</dbReference>
<accession>A0A0B2AB43</accession>
<dbReference type="InterPro" id="IPR043144">
    <property type="entry name" value="Mal/L-sulf/L-lact_DH-like_ah"/>
</dbReference>
<evidence type="ECO:0000313" key="4">
    <source>
        <dbReference type="Proteomes" id="UP000031030"/>
    </source>
</evidence>
<dbReference type="Proteomes" id="UP000031030">
    <property type="component" value="Unassembled WGS sequence"/>
</dbReference>
<keyword evidence="2" id="KW-0560">Oxidoreductase</keyword>
<dbReference type="AlphaFoldDB" id="A0A0B2AB43"/>
<dbReference type="InterPro" id="IPR036111">
    <property type="entry name" value="Mal/L-sulfo/L-lacto_DH-like_sf"/>
</dbReference>